<dbReference type="AlphaFoldDB" id="A0A067P987"/>
<dbReference type="InParanoid" id="A0A067P987"/>
<dbReference type="Proteomes" id="UP000027265">
    <property type="component" value="Unassembled WGS sequence"/>
</dbReference>
<keyword evidence="3" id="KW-1185">Reference proteome</keyword>
<evidence type="ECO:0000313" key="3">
    <source>
        <dbReference type="Proteomes" id="UP000027265"/>
    </source>
</evidence>
<feature type="region of interest" description="Disordered" evidence="1">
    <location>
        <begin position="44"/>
        <end position="63"/>
    </location>
</feature>
<feature type="compositionally biased region" description="Basic and acidic residues" evidence="1">
    <location>
        <begin position="45"/>
        <end position="55"/>
    </location>
</feature>
<reference evidence="3" key="1">
    <citation type="journal article" date="2014" name="Proc. Natl. Acad. Sci. U.S.A.">
        <title>Extensive sampling of basidiomycete genomes demonstrates inadequacy of the white-rot/brown-rot paradigm for wood decay fungi.</title>
        <authorList>
            <person name="Riley R."/>
            <person name="Salamov A.A."/>
            <person name="Brown D.W."/>
            <person name="Nagy L.G."/>
            <person name="Floudas D."/>
            <person name="Held B.W."/>
            <person name="Levasseur A."/>
            <person name="Lombard V."/>
            <person name="Morin E."/>
            <person name="Otillar R."/>
            <person name="Lindquist E.A."/>
            <person name="Sun H."/>
            <person name="LaButti K.M."/>
            <person name="Schmutz J."/>
            <person name="Jabbour D."/>
            <person name="Luo H."/>
            <person name="Baker S.E."/>
            <person name="Pisabarro A.G."/>
            <person name="Walton J.D."/>
            <person name="Blanchette R.A."/>
            <person name="Henrissat B."/>
            <person name="Martin F."/>
            <person name="Cullen D."/>
            <person name="Hibbett D.S."/>
            <person name="Grigoriev I.V."/>
        </authorList>
    </citation>
    <scope>NUCLEOTIDE SEQUENCE [LARGE SCALE GENOMIC DNA]</scope>
    <source>
        <strain evidence="3">MUCL 33604</strain>
    </source>
</reference>
<sequence length="82" mass="9229">MPRRTLCQSTVLSSMLAWPHCSARRMIWLIRLDIGPLDEATIHSQHQDRLTKHTDQLPPSNRSGQERITLCLLTPVVQAGSG</sequence>
<dbReference type="EMBL" id="KL197748">
    <property type="protein sequence ID" value="KDQ51448.1"/>
    <property type="molecule type" value="Genomic_DNA"/>
</dbReference>
<evidence type="ECO:0000256" key="1">
    <source>
        <dbReference type="SAM" id="MobiDB-lite"/>
    </source>
</evidence>
<proteinExistence type="predicted"/>
<gene>
    <name evidence="2" type="ORF">JAAARDRAFT_530645</name>
</gene>
<accession>A0A067P987</accession>
<evidence type="ECO:0000313" key="2">
    <source>
        <dbReference type="EMBL" id="KDQ51448.1"/>
    </source>
</evidence>
<protein>
    <submittedName>
        <fullName evidence="2">Uncharacterized protein</fullName>
    </submittedName>
</protein>
<name>A0A067P987_9AGAM</name>
<dbReference type="HOGENOM" id="CLU_2558604_0_0_1"/>
<organism evidence="2 3">
    <name type="scientific">Jaapia argillacea MUCL 33604</name>
    <dbReference type="NCBI Taxonomy" id="933084"/>
    <lineage>
        <taxon>Eukaryota</taxon>
        <taxon>Fungi</taxon>
        <taxon>Dikarya</taxon>
        <taxon>Basidiomycota</taxon>
        <taxon>Agaricomycotina</taxon>
        <taxon>Agaricomycetes</taxon>
        <taxon>Agaricomycetidae</taxon>
        <taxon>Jaapiales</taxon>
        <taxon>Jaapiaceae</taxon>
        <taxon>Jaapia</taxon>
    </lineage>
</organism>